<protein>
    <submittedName>
        <fullName evidence="1">SPT46 protein</fullName>
    </submittedName>
</protein>
<feature type="non-terminal residue" evidence="1">
    <location>
        <position position="80"/>
    </location>
</feature>
<dbReference type="PANTHER" id="PTHR33517:SF4">
    <property type="entry name" value="SPERMATOGENESIS-ASSOCIATED PROTEIN 46"/>
    <property type="match status" value="1"/>
</dbReference>
<dbReference type="EMBL" id="VYZE01000256">
    <property type="protein sequence ID" value="NWU65457.1"/>
    <property type="molecule type" value="Genomic_DNA"/>
</dbReference>
<dbReference type="OrthoDB" id="8898641at2759"/>
<sequence length="80" mass="9041">ASDTASITVWDILIASQLQPASQCGYQCVSCCRMFPTLCSLKIHIQRSSGEGYSCKVYYRRLKVLREKKRKQHEASGARV</sequence>
<feature type="non-terminal residue" evidence="1">
    <location>
        <position position="1"/>
    </location>
</feature>
<comment type="caution">
    <text evidence="1">The sequence shown here is derived from an EMBL/GenBank/DDBJ whole genome shotgun (WGS) entry which is preliminary data.</text>
</comment>
<name>A0A7K5YJJ9_9AVES</name>
<dbReference type="Proteomes" id="UP000522270">
    <property type="component" value="Unassembled WGS sequence"/>
</dbReference>
<dbReference type="Pfam" id="PF17734">
    <property type="entry name" value="Spt46"/>
    <property type="match status" value="1"/>
</dbReference>
<evidence type="ECO:0000313" key="1">
    <source>
        <dbReference type="EMBL" id="NWU65457.1"/>
    </source>
</evidence>
<proteinExistence type="predicted"/>
<evidence type="ECO:0000313" key="2">
    <source>
        <dbReference type="Proteomes" id="UP000522270"/>
    </source>
</evidence>
<dbReference type="AlphaFoldDB" id="A0A7K5YJJ9"/>
<dbReference type="InterPro" id="IPR040879">
    <property type="entry name" value="Spt46-like"/>
</dbReference>
<dbReference type="GO" id="GO:0031965">
    <property type="term" value="C:nuclear membrane"/>
    <property type="evidence" value="ECO:0007669"/>
    <property type="project" value="TreeGrafter"/>
</dbReference>
<dbReference type="GO" id="GO:0009566">
    <property type="term" value="P:fertilization"/>
    <property type="evidence" value="ECO:0007669"/>
    <property type="project" value="TreeGrafter"/>
</dbReference>
<keyword evidence="2" id="KW-1185">Reference proteome</keyword>
<gene>
    <name evidence="1" type="primary">Spata46</name>
    <name evidence="1" type="ORF">PTEBUR_R05123</name>
</gene>
<organism evidence="1 2">
    <name type="scientific">Pterocles burchelli</name>
    <dbReference type="NCBI Taxonomy" id="2585816"/>
    <lineage>
        <taxon>Eukaryota</taxon>
        <taxon>Metazoa</taxon>
        <taxon>Chordata</taxon>
        <taxon>Craniata</taxon>
        <taxon>Vertebrata</taxon>
        <taxon>Euteleostomi</taxon>
        <taxon>Archelosauria</taxon>
        <taxon>Archosauria</taxon>
        <taxon>Dinosauria</taxon>
        <taxon>Saurischia</taxon>
        <taxon>Theropoda</taxon>
        <taxon>Coelurosauria</taxon>
        <taxon>Aves</taxon>
        <taxon>Neognathae</taxon>
        <taxon>Neoaves</taxon>
        <taxon>Columbimorphae</taxon>
        <taxon>Pterocliformes</taxon>
        <taxon>Pteroclidae</taxon>
        <taxon>Pterocles</taxon>
    </lineage>
</organism>
<dbReference type="PANTHER" id="PTHR33517">
    <property type="entry name" value="PROTEIN FAM170B-RELATED"/>
    <property type="match status" value="1"/>
</dbReference>
<reference evidence="1 2" key="1">
    <citation type="submission" date="2019-09" db="EMBL/GenBank/DDBJ databases">
        <title>Bird 10,000 Genomes (B10K) Project - Family phase.</title>
        <authorList>
            <person name="Zhang G."/>
        </authorList>
    </citation>
    <scope>NUCLEOTIDE SEQUENCE [LARGE SCALE GENOMIC DNA]</scope>
    <source>
        <strain evidence="1">B10K-DU-027-49</strain>
        <tissue evidence="1">Muscle</tissue>
    </source>
</reference>
<accession>A0A7K5YJJ9</accession>